<gene>
    <name evidence="1" type="ORF">E2C01_012683</name>
</gene>
<organism evidence="1 2">
    <name type="scientific">Portunus trituberculatus</name>
    <name type="common">Swimming crab</name>
    <name type="synonym">Neptunus trituberculatus</name>
    <dbReference type="NCBI Taxonomy" id="210409"/>
    <lineage>
        <taxon>Eukaryota</taxon>
        <taxon>Metazoa</taxon>
        <taxon>Ecdysozoa</taxon>
        <taxon>Arthropoda</taxon>
        <taxon>Crustacea</taxon>
        <taxon>Multicrustacea</taxon>
        <taxon>Malacostraca</taxon>
        <taxon>Eumalacostraca</taxon>
        <taxon>Eucarida</taxon>
        <taxon>Decapoda</taxon>
        <taxon>Pleocyemata</taxon>
        <taxon>Brachyura</taxon>
        <taxon>Eubrachyura</taxon>
        <taxon>Portunoidea</taxon>
        <taxon>Portunidae</taxon>
        <taxon>Portuninae</taxon>
        <taxon>Portunus</taxon>
    </lineage>
</organism>
<evidence type="ECO:0000313" key="2">
    <source>
        <dbReference type="Proteomes" id="UP000324222"/>
    </source>
</evidence>
<keyword evidence="2" id="KW-1185">Reference proteome</keyword>
<comment type="caution">
    <text evidence="1">The sequence shown here is derived from an EMBL/GenBank/DDBJ whole genome shotgun (WGS) entry which is preliminary data.</text>
</comment>
<name>A0A5B7DEP2_PORTR</name>
<protein>
    <submittedName>
        <fullName evidence="1">Uncharacterized protein</fullName>
    </submittedName>
</protein>
<dbReference type="Proteomes" id="UP000324222">
    <property type="component" value="Unassembled WGS sequence"/>
</dbReference>
<dbReference type="EMBL" id="VSRR010000800">
    <property type="protein sequence ID" value="MPC19758.1"/>
    <property type="molecule type" value="Genomic_DNA"/>
</dbReference>
<sequence>MYLITGANTKAPCW</sequence>
<reference evidence="1 2" key="1">
    <citation type="submission" date="2019-05" db="EMBL/GenBank/DDBJ databases">
        <title>Another draft genome of Portunus trituberculatus and its Hox gene families provides insights of decapod evolution.</title>
        <authorList>
            <person name="Jeong J.-H."/>
            <person name="Song I."/>
            <person name="Kim S."/>
            <person name="Choi T."/>
            <person name="Kim D."/>
            <person name="Ryu S."/>
            <person name="Kim W."/>
        </authorList>
    </citation>
    <scope>NUCLEOTIDE SEQUENCE [LARGE SCALE GENOMIC DNA]</scope>
    <source>
        <tissue evidence="1">Muscle</tissue>
    </source>
</reference>
<evidence type="ECO:0000313" key="1">
    <source>
        <dbReference type="EMBL" id="MPC19758.1"/>
    </source>
</evidence>
<proteinExistence type="predicted"/>
<accession>A0A5B7DEP2</accession>